<dbReference type="AlphaFoldDB" id="A0A0F9EXZ0"/>
<feature type="non-terminal residue" evidence="1">
    <location>
        <position position="30"/>
    </location>
</feature>
<gene>
    <name evidence="1" type="ORF">LCGC14_2372570</name>
</gene>
<proteinExistence type="predicted"/>
<evidence type="ECO:0000313" key="1">
    <source>
        <dbReference type="EMBL" id="KKL28693.1"/>
    </source>
</evidence>
<accession>A0A0F9EXZ0</accession>
<protein>
    <submittedName>
        <fullName evidence="1">Uncharacterized protein</fullName>
    </submittedName>
</protein>
<dbReference type="EMBL" id="LAZR01035006">
    <property type="protein sequence ID" value="KKL28693.1"/>
    <property type="molecule type" value="Genomic_DNA"/>
</dbReference>
<sequence length="30" mass="3841">MMRKILRRIIKEILWRQYLRDLKKWVLSPG</sequence>
<comment type="caution">
    <text evidence="1">The sequence shown here is derived from an EMBL/GenBank/DDBJ whole genome shotgun (WGS) entry which is preliminary data.</text>
</comment>
<name>A0A0F9EXZ0_9ZZZZ</name>
<organism evidence="1">
    <name type="scientific">marine sediment metagenome</name>
    <dbReference type="NCBI Taxonomy" id="412755"/>
    <lineage>
        <taxon>unclassified sequences</taxon>
        <taxon>metagenomes</taxon>
        <taxon>ecological metagenomes</taxon>
    </lineage>
</organism>
<reference evidence="1" key="1">
    <citation type="journal article" date="2015" name="Nature">
        <title>Complex archaea that bridge the gap between prokaryotes and eukaryotes.</title>
        <authorList>
            <person name="Spang A."/>
            <person name="Saw J.H."/>
            <person name="Jorgensen S.L."/>
            <person name="Zaremba-Niedzwiedzka K."/>
            <person name="Martijn J."/>
            <person name="Lind A.E."/>
            <person name="van Eijk R."/>
            <person name="Schleper C."/>
            <person name="Guy L."/>
            <person name="Ettema T.J."/>
        </authorList>
    </citation>
    <scope>NUCLEOTIDE SEQUENCE</scope>
</reference>